<dbReference type="AlphaFoldDB" id="A1K7R4"/>
<dbReference type="PANTHER" id="PTHR47199">
    <property type="entry name" value="PHOTOSYSTEM II STABILITY/ASSEMBLY FACTOR HCF136, CHLOROPLASTIC"/>
    <property type="match status" value="1"/>
</dbReference>
<dbReference type="KEGG" id="azo:azo2252"/>
<gene>
    <name evidence="5" type="ordered locus">azo2252</name>
</gene>
<sequence length="326" mass="32998">MTIKRKLLALCAALAAAGATTVSLHAAGSASSAGPVPAMKARLAARVPVTGMARAGDALVAVGDYGTVVRSTDNGKSWQQAEVPVSSLLTAVHFADAQRGWAVGHGGVVLATTDGGANWTLQQVLDDKPVLLSVYFASAERGYAVGAYGTAWRTEDGGQSWEPMSVGQGRDADLHLNHIFATRQGALYVAAETGLAFRSTDGGDSWTALKPGVSGSLWGGLEAGDDVVLLGMSGRVLASRDGGDSWRAVSGDTEQSLTGAVSTADGKLLVVGAGGVMLRGDASGLNAEVRGDRQNLAAVVLAADGSVVIGGQLGVERLSASTTTSH</sequence>
<dbReference type="SUPFAM" id="SSF110296">
    <property type="entry name" value="Oligoxyloglucan reducing end-specific cellobiohydrolase"/>
    <property type="match status" value="1"/>
</dbReference>
<dbReference type="GO" id="GO:0015979">
    <property type="term" value="P:photosynthesis"/>
    <property type="evidence" value="ECO:0007669"/>
    <property type="project" value="UniProtKB-KW"/>
</dbReference>
<keyword evidence="6" id="KW-1185">Reference proteome</keyword>
<dbReference type="SMR" id="A1K7R4"/>
<evidence type="ECO:0000259" key="4">
    <source>
        <dbReference type="Pfam" id="PF14870"/>
    </source>
</evidence>
<dbReference type="CDD" id="cd15482">
    <property type="entry name" value="Sialidase_non-viral"/>
    <property type="match status" value="1"/>
</dbReference>
<feature type="domain" description="Photosynthesis system II assembly factor Ycf48/Hcf136-like" evidence="4">
    <location>
        <begin position="125"/>
        <end position="275"/>
    </location>
</feature>
<dbReference type="InterPro" id="IPR028203">
    <property type="entry name" value="PSII_CF48-like_dom"/>
</dbReference>
<dbReference type="HOGENOM" id="CLU_063224_1_0_4"/>
<name>A1K7R4_AZOSB</name>
<dbReference type="RefSeq" id="WP_011765983.1">
    <property type="nucleotide sequence ID" value="NC_008702.1"/>
</dbReference>
<reference evidence="5 6" key="1">
    <citation type="journal article" date="2006" name="Nat. Biotechnol.">
        <title>Complete genome of the mutualistic, N2-fixing grass endophyte Azoarcus sp. strain BH72.</title>
        <authorList>
            <person name="Krause A."/>
            <person name="Ramakumar A."/>
            <person name="Bartels D."/>
            <person name="Battistoni F."/>
            <person name="Bekel T."/>
            <person name="Boch J."/>
            <person name="Boehm M."/>
            <person name="Friedrich F."/>
            <person name="Hurek T."/>
            <person name="Krause L."/>
            <person name="Linke B."/>
            <person name="McHardy A.C."/>
            <person name="Sarkar A."/>
            <person name="Schneiker S."/>
            <person name="Syed A.A."/>
            <person name="Thauer R."/>
            <person name="Vorhoelter F.-J."/>
            <person name="Weidner S."/>
            <person name="Puehler A."/>
            <person name="Reinhold-Hurek B."/>
            <person name="Kaiser O."/>
            <person name="Goesmann A."/>
        </authorList>
    </citation>
    <scope>NUCLEOTIDE SEQUENCE [LARGE SCALE GENOMIC DNA]</scope>
    <source>
        <strain evidence="5 6">BH72</strain>
    </source>
</reference>
<proteinExistence type="predicted"/>
<protein>
    <submittedName>
        <fullName evidence="5">Conserved hypothetical BNR domain protein</fullName>
    </submittedName>
</protein>
<dbReference type="Pfam" id="PF14870">
    <property type="entry name" value="PSII_BNR"/>
    <property type="match status" value="2"/>
</dbReference>
<evidence type="ECO:0000256" key="1">
    <source>
        <dbReference type="ARBA" id="ARBA00022531"/>
    </source>
</evidence>
<dbReference type="GO" id="GO:0009523">
    <property type="term" value="C:photosystem II"/>
    <property type="evidence" value="ECO:0007669"/>
    <property type="project" value="UniProtKB-KW"/>
</dbReference>
<keyword evidence="2" id="KW-0604">Photosystem II</keyword>
<dbReference type="EMBL" id="AM406670">
    <property type="protein sequence ID" value="CAL94869.1"/>
    <property type="molecule type" value="Genomic_DNA"/>
</dbReference>
<dbReference type="STRING" id="62928.azo2252"/>
<feature type="signal peptide" evidence="3">
    <location>
        <begin position="1"/>
        <end position="26"/>
    </location>
</feature>
<organism evidence="5 6">
    <name type="scientific">Azoarcus sp. (strain BH72)</name>
    <dbReference type="NCBI Taxonomy" id="418699"/>
    <lineage>
        <taxon>Bacteria</taxon>
        <taxon>Pseudomonadati</taxon>
        <taxon>Pseudomonadota</taxon>
        <taxon>Betaproteobacteria</taxon>
        <taxon>Rhodocyclales</taxon>
        <taxon>Zoogloeaceae</taxon>
        <taxon>Azoarcus</taxon>
    </lineage>
</organism>
<feature type="domain" description="Photosynthesis system II assembly factor Ycf48/Hcf136-like" evidence="4">
    <location>
        <begin position="75"/>
        <end position="124"/>
    </location>
</feature>
<evidence type="ECO:0000256" key="3">
    <source>
        <dbReference type="SAM" id="SignalP"/>
    </source>
</evidence>
<dbReference type="eggNOG" id="COG4447">
    <property type="taxonomic scope" value="Bacteria"/>
</dbReference>
<feature type="chain" id="PRO_5002635614" evidence="3">
    <location>
        <begin position="27"/>
        <end position="326"/>
    </location>
</feature>
<keyword evidence="1" id="KW-0602">Photosynthesis</keyword>
<accession>A1K7R4</accession>
<evidence type="ECO:0000256" key="2">
    <source>
        <dbReference type="ARBA" id="ARBA00023276"/>
    </source>
</evidence>
<dbReference type="Gene3D" id="2.130.10.10">
    <property type="entry name" value="YVTN repeat-like/Quinoprotein amine dehydrogenase"/>
    <property type="match status" value="1"/>
</dbReference>
<dbReference type="InterPro" id="IPR015943">
    <property type="entry name" value="WD40/YVTN_repeat-like_dom_sf"/>
</dbReference>
<dbReference type="PANTHER" id="PTHR47199:SF2">
    <property type="entry name" value="PHOTOSYSTEM II STABILITY_ASSEMBLY FACTOR HCF136, CHLOROPLASTIC"/>
    <property type="match status" value="1"/>
</dbReference>
<evidence type="ECO:0000313" key="6">
    <source>
        <dbReference type="Proteomes" id="UP000002588"/>
    </source>
</evidence>
<dbReference type="Proteomes" id="UP000002588">
    <property type="component" value="Chromosome"/>
</dbReference>
<evidence type="ECO:0000313" key="5">
    <source>
        <dbReference type="EMBL" id="CAL94869.1"/>
    </source>
</evidence>
<keyword evidence="3" id="KW-0732">Signal</keyword>